<gene>
    <name evidence="8" type="primary">yfjD_1</name>
    <name evidence="8" type="ORF">X271_00111</name>
</gene>
<dbReference type="OrthoDB" id="9798188at2"/>
<dbReference type="RefSeq" id="WP_025208521.1">
    <property type="nucleotide sequence ID" value="NZ_CP006932.1"/>
</dbReference>
<proteinExistence type="predicted"/>
<dbReference type="PANTHER" id="PTHR22777">
    <property type="entry name" value="HEMOLYSIN-RELATED"/>
    <property type="match status" value="1"/>
</dbReference>
<keyword evidence="2 3" id="KW-0129">CBS domain</keyword>
<evidence type="ECO:0000256" key="1">
    <source>
        <dbReference type="ARBA" id="ARBA00022737"/>
    </source>
</evidence>
<protein>
    <submittedName>
        <fullName evidence="8">CBS domain containing protein</fullName>
    </submittedName>
</protein>
<feature type="domain" description="CBS" evidence="6">
    <location>
        <begin position="268"/>
        <end position="330"/>
    </location>
</feature>
<dbReference type="EMBL" id="CP006932">
    <property type="protein sequence ID" value="AHK22220.1"/>
    <property type="molecule type" value="Genomic_DNA"/>
</dbReference>
<feature type="transmembrane region" description="Helical" evidence="5">
    <location>
        <begin position="135"/>
        <end position="155"/>
    </location>
</feature>
<reference evidence="8 9" key="1">
    <citation type="journal article" date="2014" name="Genome Biol. Evol.">
        <title>Phylogenomics of "Candidatus Hepatoplasma crinochetorum," a Lineage of Mollicutes Associated with Noninsect Arthropods.</title>
        <authorList>
            <person name="Leclercq S."/>
            <person name="Dittmer J."/>
            <person name="Bouchon D."/>
            <person name="Cordaux R."/>
        </authorList>
    </citation>
    <scope>NUCLEOTIDE SEQUENCE [LARGE SCALE GENOMIC DNA]</scope>
    <source>
        <strain evidence="8 9">Av</strain>
    </source>
</reference>
<feature type="transmembrane region" description="Helical" evidence="5">
    <location>
        <begin position="96"/>
        <end position="114"/>
    </location>
</feature>
<dbReference type="KEGG" id="hcr:X271_00111"/>
<feature type="domain" description="CBS" evidence="6">
    <location>
        <begin position="205"/>
        <end position="265"/>
    </location>
</feature>
<dbReference type="SUPFAM" id="SSF54631">
    <property type="entry name" value="CBS-domain pair"/>
    <property type="match status" value="1"/>
</dbReference>
<dbReference type="PANTHER" id="PTHR22777:SF17">
    <property type="entry name" value="UPF0053 PROTEIN SLL0260"/>
    <property type="match status" value="1"/>
</dbReference>
<accession>W8GS06</accession>
<dbReference type="AlphaFoldDB" id="W8GS06"/>
<dbReference type="GO" id="GO:0005886">
    <property type="term" value="C:plasma membrane"/>
    <property type="evidence" value="ECO:0007669"/>
    <property type="project" value="TreeGrafter"/>
</dbReference>
<dbReference type="InterPro" id="IPR046342">
    <property type="entry name" value="CBS_dom_sf"/>
</dbReference>
<keyword evidence="4 5" id="KW-0812">Transmembrane</keyword>
<dbReference type="InterPro" id="IPR002550">
    <property type="entry name" value="CNNM"/>
</dbReference>
<dbReference type="Pfam" id="PF00571">
    <property type="entry name" value="CBS"/>
    <property type="match status" value="2"/>
</dbReference>
<sequence length="425" mass="49333">MQNFTYIILFIVLVLLIGASFIFSYGEIALANLNKIRIKTITKTSENKKEIKKANRILYLREHYNKTSTSIIITDNIMNILSTTIAAALFNEIFGYIGLLISSILMALFLISFGEILPKLLAKKNPEKGAMKLSLLLLIIYKILYPITFLIAKIIKEKEDIIIKNEDELEEVINESKKKKIINPNENEFIINSLAFDRKYAYSIMHNFESTVYIKNNILLDDLLKIISKNSYSRLPVIDKNNEIVGIFNIKFFFIYQGNDPSNYHNNFKKSIFKPIFATKKTKIDSLFDLLKIKRTGMVIVTENSNHKIPIGIITMNDIIEQLIGKIYDEDDVEIKGIYDLNFNSIEISSWSKIVDIAEKYFSAFGFHPRDINLTFIQWISKTFNLKNNDINKYLEKNDFLHTNKIAIKVKKDIENNWKFEVNII</sequence>
<evidence type="ECO:0000313" key="8">
    <source>
        <dbReference type="EMBL" id="AHK22220.1"/>
    </source>
</evidence>
<evidence type="ECO:0000256" key="5">
    <source>
        <dbReference type="SAM" id="Phobius"/>
    </source>
</evidence>
<dbReference type="Proteomes" id="UP000019450">
    <property type="component" value="Chromosome"/>
</dbReference>
<keyword evidence="4 5" id="KW-0472">Membrane</keyword>
<feature type="transmembrane region" description="Helical" evidence="5">
    <location>
        <begin position="6"/>
        <end position="30"/>
    </location>
</feature>
<dbReference type="PROSITE" id="PS51846">
    <property type="entry name" value="CNNM"/>
    <property type="match status" value="1"/>
</dbReference>
<dbReference type="STRING" id="1427984.X271_00111"/>
<dbReference type="InterPro" id="IPR000644">
    <property type="entry name" value="CBS_dom"/>
</dbReference>
<evidence type="ECO:0000256" key="3">
    <source>
        <dbReference type="PROSITE-ProRule" id="PRU00703"/>
    </source>
</evidence>
<dbReference type="Pfam" id="PF01595">
    <property type="entry name" value="CNNM"/>
    <property type="match status" value="1"/>
</dbReference>
<dbReference type="PROSITE" id="PS51371">
    <property type="entry name" value="CBS"/>
    <property type="match status" value="2"/>
</dbReference>
<keyword evidence="9" id="KW-1185">Reference proteome</keyword>
<feature type="transmembrane region" description="Helical" evidence="5">
    <location>
        <begin position="71"/>
        <end position="90"/>
    </location>
</feature>
<feature type="domain" description="CNNM transmembrane" evidence="7">
    <location>
        <begin position="2"/>
        <end position="186"/>
    </location>
</feature>
<keyword evidence="1" id="KW-0677">Repeat</keyword>
<dbReference type="Gene3D" id="3.10.580.10">
    <property type="entry name" value="CBS-domain"/>
    <property type="match status" value="1"/>
</dbReference>
<evidence type="ECO:0000259" key="7">
    <source>
        <dbReference type="PROSITE" id="PS51846"/>
    </source>
</evidence>
<dbReference type="eggNOG" id="COG1253">
    <property type="taxonomic scope" value="Bacteria"/>
</dbReference>
<keyword evidence="4 5" id="KW-1133">Transmembrane helix</keyword>
<dbReference type="HOGENOM" id="CLU_015237_4_1_14"/>
<name>W8GS06_9MOLU</name>
<evidence type="ECO:0000256" key="2">
    <source>
        <dbReference type="ARBA" id="ARBA00023122"/>
    </source>
</evidence>
<evidence type="ECO:0000259" key="6">
    <source>
        <dbReference type="PROSITE" id="PS51371"/>
    </source>
</evidence>
<organism evidence="8 9">
    <name type="scientific">Candidatus Hepatoplasma crinochetorum Av</name>
    <dbReference type="NCBI Taxonomy" id="1427984"/>
    <lineage>
        <taxon>Bacteria</taxon>
        <taxon>Bacillati</taxon>
        <taxon>Mycoplasmatota</taxon>
        <taxon>Mollicutes</taxon>
        <taxon>Candidatus Hepatoplasmataceae</taxon>
        <taxon>Candidatus Hepatoplasma</taxon>
    </lineage>
</organism>
<evidence type="ECO:0000313" key="9">
    <source>
        <dbReference type="Proteomes" id="UP000019450"/>
    </source>
</evidence>
<evidence type="ECO:0000256" key="4">
    <source>
        <dbReference type="PROSITE-ProRule" id="PRU01193"/>
    </source>
</evidence>